<comment type="similarity">
    <text evidence="4">Belongs to the FAD-binding monooxygenase family.</text>
</comment>
<proteinExistence type="inferred from homology"/>
<comment type="catalytic activity">
    <reaction evidence="12">
        <text>L-ornithine + NADH + O2 = N(5)-hydroxy-L-ornithine + NAD(+) + H2O</text>
        <dbReference type="Rhea" id="RHEA:41512"/>
        <dbReference type="ChEBI" id="CHEBI:15377"/>
        <dbReference type="ChEBI" id="CHEBI:15379"/>
        <dbReference type="ChEBI" id="CHEBI:46911"/>
        <dbReference type="ChEBI" id="CHEBI:57540"/>
        <dbReference type="ChEBI" id="CHEBI:57945"/>
        <dbReference type="ChEBI" id="CHEBI:78275"/>
        <dbReference type="EC" id="1.14.13.196"/>
    </reaction>
</comment>
<evidence type="ECO:0000256" key="8">
    <source>
        <dbReference type="ARBA" id="ARBA00022857"/>
    </source>
</evidence>
<sequence length="555" mass="62299">MATAEASSLPDQDIIIVGAGFGGCYALHSLRQQGYTAKILDACDDFGGVWHMNRYPGVRVDSETPTYQFSTPSVRETFNFTERYSSGADMRRYFSHMADTLHLRKDTLFHQNVVDARYDDEAKTWVFKTEQGLTARSRFAVFATGSSNKVHVPEFKNKAAFKGRIIHPKAWPADLDLAGKRVGIIGQGSSGVQILQELAKTDSALTVFVRTPPHCLPMGQCRIPADESEHQKSFLDAVFNHAKYASTTGYLWNAGISTLYAEHTPEQRRALWEKLWQRRGFVFLSNLNYADLTINEEANRAAWGFMAEKHRARMTDAAKRDIIVPLESDAFLFALRPTLEQDYYEMMDRPNVRLVNLKTSPIAEFTENGIVTDDGQQQTLHELDIIVSATGYDAVTGALYDMNIRDRHGALLQDKWRDGIASYLGMMVPDMPNAFILYGPQAPTALANGPPFLELQVEFLTKLLARAEAEAEAEADDDDDDGSRAAAIEATDAAAQDWRRRTTDIWSGSLARHSQSWWVGANIPGKKREPQIWAGGLEEWRRACDDALKDWSHFV</sequence>
<keyword evidence="6" id="KW-0285">Flavoprotein</keyword>
<dbReference type="Gene3D" id="3.50.50.60">
    <property type="entry name" value="FAD/NAD(P)-binding domain"/>
    <property type="match status" value="2"/>
</dbReference>
<evidence type="ECO:0000256" key="7">
    <source>
        <dbReference type="ARBA" id="ARBA00022827"/>
    </source>
</evidence>
<dbReference type="Pfam" id="PF13450">
    <property type="entry name" value="NAD_binding_8"/>
    <property type="match status" value="1"/>
</dbReference>
<evidence type="ECO:0000313" key="13">
    <source>
        <dbReference type="EMBL" id="OAA35710.1"/>
    </source>
</evidence>
<dbReference type="EC" id="1.14.13.196" evidence="5"/>
<reference evidence="13 14" key="1">
    <citation type="journal article" date="2016" name="Genome Biol. Evol.">
        <title>Divergent and convergent evolution of fungal pathogenicity.</title>
        <authorList>
            <person name="Shang Y."/>
            <person name="Xiao G."/>
            <person name="Zheng P."/>
            <person name="Cen K."/>
            <person name="Zhan S."/>
            <person name="Wang C."/>
        </authorList>
    </citation>
    <scope>NUCLEOTIDE SEQUENCE [LARGE SCALE GENOMIC DNA]</scope>
    <source>
        <strain evidence="13 14">RCEF 3172</strain>
    </source>
</reference>
<protein>
    <recommendedName>
        <fullName evidence="5">L-ornithine N(5)-monooxygenase [NAD(P)H]</fullName>
        <ecNumber evidence="5">1.14.13.196</ecNumber>
    </recommendedName>
</protein>
<organism evidence="13 14">
    <name type="scientific">Beauveria brongniartii RCEF 3172</name>
    <dbReference type="NCBI Taxonomy" id="1081107"/>
    <lineage>
        <taxon>Eukaryota</taxon>
        <taxon>Fungi</taxon>
        <taxon>Dikarya</taxon>
        <taxon>Ascomycota</taxon>
        <taxon>Pezizomycotina</taxon>
        <taxon>Sordariomycetes</taxon>
        <taxon>Hypocreomycetidae</taxon>
        <taxon>Hypocreales</taxon>
        <taxon>Cordycipitaceae</taxon>
        <taxon>Beauveria</taxon>
        <taxon>Beauveria brongniartii</taxon>
    </lineage>
</organism>
<dbReference type="PANTHER" id="PTHR43098">
    <property type="entry name" value="L-ORNITHINE N(5)-MONOOXYGENASE-RELATED"/>
    <property type="match status" value="1"/>
</dbReference>
<evidence type="ECO:0000256" key="1">
    <source>
        <dbReference type="ARBA" id="ARBA00001974"/>
    </source>
</evidence>
<dbReference type="PANTHER" id="PTHR43098:SF3">
    <property type="entry name" value="L-ORNITHINE N(5)-MONOOXYGENASE-RELATED"/>
    <property type="match status" value="1"/>
</dbReference>
<dbReference type="PRINTS" id="PR00411">
    <property type="entry name" value="PNDRDTASEI"/>
</dbReference>
<evidence type="ECO:0000313" key="14">
    <source>
        <dbReference type="Proteomes" id="UP000076863"/>
    </source>
</evidence>
<accession>A0A166XE34</accession>
<evidence type="ECO:0000256" key="2">
    <source>
        <dbReference type="ARBA" id="ARBA00004924"/>
    </source>
</evidence>
<dbReference type="InterPro" id="IPR036188">
    <property type="entry name" value="FAD/NAD-bd_sf"/>
</dbReference>
<keyword evidence="9" id="KW-0560">Oxidoreductase</keyword>
<dbReference type="InterPro" id="IPR025700">
    <property type="entry name" value="Lys/Orn_oxygenase"/>
</dbReference>
<evidence type="ECO:0000256" key="6">
    <source>
        <dbReference type="ARBA" id="ARBA00022630"/>
    </source>
</evidence>
<evidence type="ECO:0000256" key="3">
    <source>
        <dbReference type="ARBA" id="ARBA00007588"/>
    </source>
</evidence>
<comment type="pathway">
    <text evidence="2">Siderophore biosynthesis.</text>
</comment>
<dbReference type="Proteomes" id="UP000076863">
    <property type="component" value="Unassembled WGS sequence"/>
</dbReference>
<dbReference type="AlphaFoldDB" id="A0A166XE34"/>
<evidence type="ECO:0000256" key="9">
    <source>
        <dbReference type="ARBA" id="ARBA00023002"/>
    </source>
</evidence>
<name>A0A166XE34_9HYPO</name>
<comment type="caution">
    <text evidence="13">The sequence shown here is derived from an EMBL/GenBank/DDBJ whole genome shotgun (WGS) entry which is preliminary data.</text>
</comment>
<evidence type="ECO:0000256" key="10">
    <source>
        <dbReference type="ARBA" id="ARBA00023033"/>
    </source>
</evidence>
<keyword evidence="14" id="KW-1185">Reference proteome</keyword>
<dbReference type="Pfam" id="PF13434">
    <property type="entry name" value="Lys_Orn_oxgnase"/>
    <property type="match status" value="1"/>
</dbReference>
<dbReference type="EMBL" id="AZHA01000040">
    <property type="protein sequence ID" value="OAA35710.1"/>
    <property type="molecule type" value="Genomic_DNA"/>
</dbReference>
<gene>
    <name evidence="13" type="ORF">BBO_08555</name>
</gene>
<dbReference type="OrthoDB" id="66881at2759"/>
<comment type="similarity">
    <text evidence="3">Belongs to the lysine N(6)-hydroxylase/L-ornithine N(5)-oxygenase family.</text>
</comment>
<keyword evidence="10" id="KW-0503">Monooxygenase</keyword>
<dbReference type="InterPro" id="IPR050775">
    <property type="entry name" value="FAD-binding_Monooxygenases"/>
</dbReference>
<evidence type="ECO:0000256" key="11">
    <source>
        <dbReference type="ARBA" id="ARBA00047598"/>
    </source>
</evidence>
<dbReference type="SUPFAM" id="SSF51905">
    <property type="entry name" value="FAD/NAD(P)-binding domain"/>
    <property type="match status" value="1"/>
</dbReference>
<keyword evidence="7" id="KW-0274">FAD</keyword>
<evidence type="ECO:0000256" key="12">
    <source>
        <dbReference type="ARBA" id="ARBA00049248"/>
    </source>
</evidence>
<comment type="catalytic activity">
    <reaction evidence="11">
        <text>L-ornithine + NADPH + O2 = N(5)-hydroxy-L-ornithine + NADP(+) + H2O</text>
        <dbReference type="Rhea" id="RHEA:41508"/>
        <dbReference type="ChEBI" id="CHEBI:15377"/>
        <dbReference type="ChEBI" id="CHEBI:15379"/>
        <dbReference type="ChEBI" id="CHEBI:46911"/>
        <dbReference type="ChEBI" id="CHEBI:57783"/>
        <dbReference type="ChEBI" id="CHEBI:58349"/>
        <dbReference type="ChEBI" id="CHEBI:78275"/>
        <dbReference type="EC" id="1.14.13.196"/>
    </reaction>
</comment>
<keyword evidence="8" id="KW-0521">NADP</keyword>
<evidence type="ECO:0000256" key="4">
    <source>
        <dbReference type="ARBA" id="ARBA00010139"/>
    </source>
</evidence>
<dbReference type="GO" id="GO:0004497">
    <property type="term" value="F:monooxygenase activity"/>
    <property type="evidence" value="ECO:0007669"/>
    <property type="project" value="UniProtKB-KW"/>
</dbReference>
<evidence type="ECO:0000256" key="5">
    <source>
        <dbReference type="ARBA" id="ARBA00012881"/>
    </source>
</evidence>
<comment type="cofactor">
    <cofactor evidence="1">
        <name>FAD</name>
        <dbReference type="ChEBI" id="CHEBI:57692"/>
    </cofactor>
</comment>